<dbReference type="InterPro" id="IPR036388">
    <property type="entry name" value="WH-like_DNA-bd_sf"/>
</dbReference>
<name>A0A2W5TVK7_9BACT</name>
<dbReference type="InterPro" id="IPR000847">
    <property type="entry name" value="LysR_HTH_N"/>
</dbReference>
<protein>
    <submittedName>
        <fullName evidence="6">LysR family transcriptional regulator</fullName>
    </submittedName>
</protein>
<dbReference type="GO" id="GO:0006351">
    <property type="term" value="P:DNA-templated transcription"/>
    <property type="evidence" value="ECO:0007669"/>
    <property type="project" value="TreeGrafter"/>
</dbReference>
<dbReference type="GO" id="GO:0043565">
    <property type="term" value="F:sequence-specific DNA binding"/>
    <property type="evidence" value="ECO:0007669"/>
    <property type="project" value="TreeGrafter"/>
</dbReference>
<comment type="caution">
    <text evidence="6">The sequence shown here is derived from an EMBL/GenBank/DDBJ whole genome shotgun (WGS) entry which is preliminary data.</text>
</comment>
<feature type="domain" description="HTH lysR-type" evidence="5">
    <location>
        <begin position="3"/>
        <end position="60"/>
    </location>
</feature>
<dbReference type="Pfam" id="PF03466">
    <property type="entry name" value="LysR_substrate"/>
    <property type="match status" value="1"/>
</dbReference>
<evidence type="ECO:0000256" key="3">
    <source>
        <dbReference type="ARBA" id="ARBA00023125"/>
    </source>
</evidence>
<gene>
    <name evidence="6" type="ORF">DI536_08155</name>
</gene>
<organism evidence="6 7">
    <name type="scientific">Archangium gephyra</name>
    <dbReference type="NCBI Taxonomy" id="48"/>
    <lineage>
        <taxon>Bacteria</taxon>
        <taxon>Pseudomonadati</taxon>
        <taxon>Myxococcota</taxon>
        <taxon>Myxococcia</taxon>
        <taxon>Myxococcales</taxon>
        <taxon>Cystobacterineae</taxon>
        <taxon>Archangiaceae</taxon>
        <taxon>Archangium</taxon>
    </lineage>
</organism>
<keyword evidence="3" id="KW-0238">DNA-binding</keyword>
<dbReference type="Gene3D" id="1.10.10.10">
    <property type="entry name" value="Winged helix-like DNA-binding domain superfamily/Winged helix DNA-binding domain"/>
    <property type="match status" value="1"/>
</dbReference>
<evidence type="ECO:0000313" key="6">
    <source>
        <dbReference type="EMBL" id="PZR15415.1"/>
    </source>
</evidence>
<comment type="similarity">
    <text evidence="1">Belongs to the LysR transcriptional regulatory family.</text>
</comment>
<evidence type="ECO:0000256" key="2">
    <source>
        <dbReference type="ARBA" id="ARBA00023015"/>
    </source>
</evidence>
<dbReference type="SUPFAM" id="SSF53850">
    <property type="entry name" value="Periplasmic binding protein-like II"/>
    <property type="match status" value="1"/>
</dbReference>
<dbReference type="Proteomes" id="UP000249061">
    <property type="component" value="Unassembled WGS sequence"/>
</dbReference>
<evidence type="ECO:0000256" key="1">
    <source>
        <dbReference type="ARBA" id="ARBA00009437"/>
    </source>
</evidence>
<dbReference type="InterPro" id="IPR058163">
    <property type="entry name" value="LysR-type_TF_proteobact-type"/>
</dbReference>
<keyword evidence="4" id="KW-0804">Transcription</keyword>
<dbReference type="Gene3D" id="3.40.190.290">
    <property type="match status" value="1"/>
</dbReference>
<accession>A0A2W5TVK7</accession>
<dbReference type="FunFam" id="1.10.10.10:FF:000001">
    <property type="entry name" value="LysR family transcriptional regulator"/>
    <property type="match status" value="1"/>
</dbReference>
<dbReference type="SUPFAM" id="SSF46785">
    <property type="entry name" value="Winged helix' DNA-binding domain"/>
    <property type="match status" value="1"/>
</dbReference>
<dbReference type="PANTHER" id="PTHR30537:SF72">
    <property type="entry name" value="LYSR FAMILY TRANSCRIPTIONAL REGULATOR"/>
    <property type="match status" value="1"/>
</dbReference>
<keyword evidence="2" id="KW-0805">Transcription regulation</keyword>
<dbReference type="GO" id="GO:0003700">
    <property type="term" value="F:DNA-binding transcription factor activity"/>
    <property type="evidence" value="ECO:0007669"/>
    <property type="project" value="InterPro"/>
</dbReference>
<dbReference type="InterPro" id="IPR036390">
    <property type="entry name" value="WH_DNA-bd_sf"/>
</dbReference>
<reference evidence="6 7" key="1">
    <citation type="submission" date="2017-08" db="EMBL/GenBank/DDBJ databases">
        <title>Infants hospitalized years apart are colonized by the same room-sourced microbial strains.</title>
        <authorList>
            <person name="Brooks B."/>
            <person name="Olm M.R."/>
            <person name="Firek B.A."/>
            <person name="Baker R."/>
            <person name="Thomas B.C."/>
            <person name="Morowitz M.J."/>
            <person name="Banfield J.F."/>
        </authorList>
    </citation>
    <scope>NUCLEOTIDE SEQUENCE [LARGE SCALE GENOMIC DNA]</scope>
    <source>
        <strain evidence="6">S2_003_000_R2_14</strain>
    </source>
</reference>
<evidence type="ECO:0000259" key="5">
    <source>
        <dbReference type="PROSITE" id="PS50931"/>
    </source>
</evidence>
<dbReference type="Pfam" id="PF00126">
    <property type="entry name" value="HTH_1"/>
    <property type="match status" value="1"/>
</dbReference>
<dbReference type="AlphaFoldDB" id="A0A2W5TVK7"/>
<proteinExistence type="inferred from homology"/>
<dbReference type="InterPro" id="IPR005119">
    <property type="entry name" value="LysR_subst-bd"/>
</dbReference>
<evidence type="ECO:0000256" key="4">
    <source>
        <dbReference type="ARBA" id="ARBA00023163"/>
    </source>
</evidence>
<dbReference type="EMBL" id="QFQP01000005">
    <property type="protein sequence ID" value="PZR15415.1"/>
    <property type="molecule type" value="Genomic_DNA"/>
</dbReference>
<dbReference type="PROSITE" id="PS50931">
    <property type="entry name" value="HTH_LYSR"/>
    <property type="match status" value="1"/>
</dbReference>
<dbReference type="PANTHER" id="PTHR30537">
    <property type="entry name" value="HTH-TYPE TRANSCRIPTIONAL REGULATOR"/>
    <property type="match status" value="1"/>
</dbReference>
<evidence type="ECO:0000313" key="7">
    <source>
        <dbReference type="Proteomes" id="UP000249061"/>
    </source>
</evidence>
<sequence>MSLDLESLQVFVRVAEQRSFTAAAQQLGMPKARSSAHVQRLEAQLGTQLFQRSTRVVHLTPEGEHLLKLAPGLLSHAEEVGTLFQTSRAIRGRVRMELPVMVATDFVIPRLPQLMALHPELQVEICASDRIASAKREGFDLVLRIGVVNDETLVGRRIGESTMMNCASPTYLRQYGMPKTLEDLRSHVVVHYAADQVANFEYRDGAQYREVPMRSVITVDNFEAYEAACVAGLGIAQIPRHGIERHADKLVEVLPEFVARPAPISVLHTHGRSVPKRVRVVMTWLVDALTPLVQQISS</sequence>